<dbReference type="AlphaFoldDB" id="A0AAE0KIU7"/>
<dbReference type="EMBL" id="JAULSN010000003">
    <property type="protein sequence ID" value="KAK3377314.1"/>
    <property type="molecule type" value="Genomic_DNA"/>
</dbReference>
<feature type="transmembrane region" description="Helical" evidence="2">
    <location>
        <begin position="81"/>
        <end position="101"/>
    </location>
</feature>
<keyword evidence="2" id="KW-0812">Transmembrane</keyword>
<evidence type="ECO:0000313" key="3">
    <source>
        <dbReference type="EMBL" id="KAK3377314.1"/>
    </source>
</evidence>
<sequence length="286" mass="31650">MEPGEAEDPEDHRVDRRQQRQRQQQAQATCAGTQQQQQQRRTRKSWLTARTVLEAFSALISIALLGLGIKMAASYDTAPLIHVSVAFVGFAAAASIAWPCLEFSTMWLRRDHRGIYPGAHVGVHICLFLASVAVIGYVCLWVSEGDHWKYVVVHGQNMEYSPLYHMGIAAMALAVVLFLIHFILSILACREIRRKDYADETFVTVVVRYDGVGPEGTARPRGYHVSPAAINLPAYAARETSTTSLAPAPAVIPTGDLGRVDVSEELAVYETRSENPEKPSRSGLRY</sequence>
<feature type="region of interest" description="Disordered" evidence="1">
    <location>
        <begin position="1"/>
        <end position="42"/>
    </location>
</feature>
<proteinExistence type="predicted"/>
<feature type="transmembrane region" description="Helical" evidence="2">
    <location>
        <begin position="47"/>
        <end position="69"/>
    </location>
</feature>
<comment type="caution">
    <text evidence="3">The sequence shown here is derived from an EMBL/GenBank/DDBJ whole genome shotgun (WGS) entry which is preliminary data.</text>
</comment>
<organism evidence="3 4">
    <name type="scientific">Lasiosphaeria ovina</name>
    <dbReference type="NCBI Taxonomy" id="92902"/>
    <lineage>
        <taxon>Eukaryota</taxon>
        <taxon>Fungi</taxon>
        <taxon>Dikarya</taxon>
        <taxon>Ascomycota</taxon>
        <taxon>Pezizomycotina</taxon>
        <taxon>Sordariomycetes</taxon>
        <taxon>Sordariomycetidae</taxon>
        <taxon>Sordariales</taxon>
        <taxon>Lasiosphaeriaceae</taxon>
        <taxon>Lasiosphaeria</taxon>
    </lineage>
</organism>
<reference evidence="3" key="1">
    <citation type="journal article" date="2023" name="Mol. Phylogenet. Evol.">
        <title>Genome-scale phylogeny and comparative genomics of the fungal order Sordariales.</title>
        <authorList>
            <person name="Hensen N."/>
            <person name="Bonometti L."/>
            <person name="Westerberg I."/>
            <person name="Brannstrom I.O."/>
            <person name="Guillou S."/>
            <person name="Cros-Aarteil S."/>
            <person name="Calhoun S."/>
            <person name="Haridas S."/>
            <person name="Kuo A."/>
            <person name="Mondo S."/>
            <person name="Pangilinan J."/>
            <person name="Riley R."/>
            <person name="LaButti K."/>
            <person name="Andreopoulos B."/>
            <person name="Lipzen A."/>
            <person name="Chen C."/>
            <person name="Yan M."/>
            <person name="Daum C."/>
            <person name="Ng V."/>
            <person name="Clum A."/>
            <person name="Steindorff A."/>
            <person name="Ohm R.A."/>
            <person name="Martin F."/>
            <person name="Silar P."/>
            <person name="Natvig D.O."/>
            <person name="Lalanne C."/>
            <person name="Gautier V."/>
            <person name="Ament-Velasquez S.L."/>
            <person name="Kruys A."/>
            <person name="Hutchinson M.I."/>
            <person name="Powell A.J."/>
            <person name="Barry K."/>
            <person name="Miller A.N."/>
            <person name="Grigoriev I.V."/>
            <person name="Debuchy R."/>
            <person name="Gladieux P."/>
            <person name="Hiltunen Thoren M."/>
            <person name="Johannesson H."/>
        </authorList>
    </citation>
    <scope>NUCLEOTIDE SEQUENCE</scope>
    <source>
        <strain evidence="3">CBS 958.72</strain>
    </source>
</reference>
<name>A0AAE0KIU7_9PEZI</name>
<feature type="transmembrane region" description="Helical" evidence="2">
    <location>
        <begin position="163"/>
        <end position="187"/>
    </location>
</feature>
<feature type="compositionally biased region" description="Low complexity" evidence="1">
    <location>
        <begin position="21"/>
        <end position="39"/>
    </location>
</feature>
<evidence type="ECO:0000313" key="4">
    <source>
        <dbReference type="Proteomes" id="UP001287356"/>
    </source>
</evidence>
<dbReference type="Proteomes" id="UP001287356">
    <property type="component" value="Unassembled WGS sequence"/>
</dbReference>
<accession>A0AAE0KIU7</accession>
<keyword evidence="2" id="KW-1133">Transmembrane helix</keyword>
<feature type="transmembrane region" description="Helical" evidence="2">
    <location>
        <begin position="121"/>
        <end position="143"/>
    </location>
</feature>
<keyword evidence="4" id="KW-1185">Reference proteome</keyword>
<reference evidence="3" key="2">
    <citation type="submission" date="2023-06" db="EMBL/GenBank/DDBJ databases">
        <authorList>
            <consortium name="Lawrence Berkeley National Laboratory"/>
            <person name="Haridas S."/>
            <person name="Hensen N."/>
            <person name="Bonometti L."/>
            <person name="Westerberg I."/>
            <person name="Brannstrom I.O."/>
            <person name="Guillou S."/>
            <person name="Cros-Aarteil S."/>
            <person name="Calhoun S."/>
            <person name="Kuo A."/>
            <person name="Mondo S."/>
            <person name="Pangilinan J."/>
            <person name="Riley R."/>
            <person name="Labutti K."/>
            <person name="Andreopoulos B."/>
            <person name="Lipzen A."/>
            <person name="Chen C."/>
            <person name="Yanf M."/>
            <person name="Daum C."/>
            <person name="Ng V."/>
            <person name="Clum A."/>
            <person name="Steindorff A."/>
            <person name="Ohm R."/>
            <person name="Martin F."/>
            <person name="Silar P."/>
            <person name="Natvig D."/>
            <person name="Lalanne C."/>
            <person name="Gautier V."/>
            <person name="Ament-Velasquez S.L."/>
            <person name="Kruys A."/>
            <person name="Hutchinson M.I."/>
            <person name="Powell A.J."/>
            <person name="Barry K."/>
            <person name="Miller A.N."/>
            <person name="Grigoriev I.V."/>
            <person name="Debuchy R."/>
            <person name="Gladieux P."/>
            <person name="Thoren M.H."/>
            <person name="Johannesson H."/>
        </authorList>
    </citation>
    <scope>NUCLEOTIDE SEQUENCE</scope>
    <source>
        <strain evidence="3">CBS 958.72</strain>
    </source>
</reference>
<evidence type="ECO:0008006" key="5">
    <source>
        <dbReference type="Google" id="ProtNLM"/>
    </source>
</evidence>
<gene>
    <name evidence="3" type="ORF">B0T24DRAFT_238174</name>
</gene>
<evidence type="ECO:0000256" key="1">
    <source>
        <dbReference type="SAM" id="MobiDB-lite"/>
    </source>
</evidence>
<evidence type="ECO:0000256" key="2">
    <source>
        <dbReference type="SAM" id="Phobius"/>
    </source>
</evidence>
<protein>
    <recommendedName>
        <fullName evidence="5">MARVEL domain-containing protein</fullName>
    </recommendedName>
</protein>
<keyword evidence="2" id="KW-0472">Membrane</keyword>